<evidence type="ECO:0000256" key="2">
    <source>
        <dbReference type="ARBA" id="ARBA00022741"/>
    </source>
</evidence>
<evidence type="ECO:0000256" key="1">
    <source>
        <dbReference type="ARBA" id="ARBA00005446"/>
    </source>
</evidence>
<protein>
    <recommendedName>
        <fullName evidence="7">DNA 3'-5' helicase</fullName>
        <ecNumber evidence="7">5.6.2.4</ecNumber>
    </recommendedName>
</protein>
<evidence type="ECO:0000256" key="7">
    <source>
        <dbReference type="ARBA" id="ARBA00034808"/>
    </source>
</evidence>
<evidence type="ECO:0000256" key="3">
    <source>
        <dbReference type="ARBA" id="ARBA00022840"/>
    </source>
</evidence>
<dbReference type="InterPro" id="IPR027417">
    <property type="entry name" value="P-loop_NTPase"/>
</dbReference>
<comment type="similarity">
    <text evidence="1">Belongs to the helicase family. RecQ subfamily.</text>
</comment>
<dbReference type="InParanoid" id="E3KHE5"/>
<sequence>MDGSSIAISVADPKDAHVEKTTLRPIRDTGGKKPLQLSQEILKIDNENLINHVEVESKKKYEEAPKKLQVATVCNLARGYHSFVLAGTGYGKSRIAELYFHLYAPQTKPVVIVLNPLDSLGKDQVREKTNANISAISLGKMKMTKDLVVKLKRGDYAFIYLSPEVFLNNELFTDVFFSSEFQSRLVLIVLDEAHMVYVWGLVESGKAKFLSVRDRLQDYGIFRPLYGKLGDRLMATNHVPLLLLSATCRPVAVESILGSLMLKRVDIEFFHGELVRPEIRILRFYMEYPLKSCDDLLRMFSKQSEIRNEELIPMLIYSGTRKATLSVINVVNRARGKKKDAYNSKSRLIRRYHACTGDEDKLDCVEDFEKDKFPIFSSTMALGLGQNWKRVRCVVHMGRGDPSTISQMMGRCGRDGRPGLALLFMELKRKKGKNSVKDFKIGKKQLTDDDRMDAYAVTPVCLRVAIAVDNCCGYIPISRDDPNYLKEESRQKSKNFDCCKCSNCEPIAANKIHNSAHLFTKENFEDVLSDPGHFTEGLPEYVKPKKKRHTKIKYKSRFPKAVVKKISDDLVTSFEGFYHDVMGSKPRTKAAKYFTEDNAKAVAQAIEEIKEASLIAKLIGGEWFDNQVDNMFSFIEQYKKTGWFEQQVFNLDEGKRRKENEKQENLRKKKNDNEEKRQTNERKEAEKLAKRAEDTAVLEGFKRVRAAEAEEKRARGDFPTTLAETIVSRR</sequence>
<evidence type="ECO:0000256" key="5">
    <source>
        <dbReference type="ARBA" id="ARBA00023235"/>
    </source>
</evidence>
<dbReference type="PANTHER" id="PTHR13710">
    <property type="entry name" value="DNA HELICASE RECQ FAMILY MEMBER"/>
    <property type="match status" value="1"/>
</dbReference>
<dbReference type="SUPFAM" id="SSF52540">
    <property type="entry name" value="P-loop containing nucleoside triphosphate hydrolases"/>
    <property type="match status" value="1"/>
</dbReference>
<keyword evidence="11" id="KW-1185">Reference proteome</keyword>
<feature type="domain" description="Helicase ATP-binding" evidence="9">
    <location>
        <begin position="73"/>
        <end position="266"/>
    </location>
</feature>
<organism evidence="10 11">
    <name type="scientific">Puccinia graminis f. sp. tritici (strain CRL 75-36-700-3 / race SCCL)</name>
    <name type="common">Black stem rust fungus</name>
    <dbReference type="NCBI Taxonomy" id="418459"/>
    <lineage>
        <taxon>Eukaryota</taxon>
        <taxon>Fungi</taxon>
        <taxon>Dikarya</taxon>
        <taxon>Basidiomycota</taxon>
        <taxon>Pucciniomycotina</taxon>
        <taxon>Pucciniomycetes</taxon>
        <taxon>Pucciniales</taxon>
        <taxon>Pucciniaceae</taxon>
        <taxon>Puccinia</taxon>
    </lineage>
</organism>
<reference evidence="11" key="2">
    <citation type="journal article" date="2011" name="Proc. Natl. Acad. Sci. U.S.A.">
        <title>Obligate biotrophy features unraveled by the genomic analysis of rust fungi.</title>
        <authorList>
            <person name="Duplessis S."/>
            <person name="Cuomo C.A."/>
            <person name="Lin Y.-C."/>
            <person name="Aerts A."/>
            <person name="Tisserant E."/>
            <person name="Veneault-Fourrey C."/>
            <person name="Joly D.L."/>
            <person name="Hacquard S."/>
            <person name="Amselem J."/>
            <person name="Cantarel B.L."/>
            <person name="Chiu R."/>
            <person name="Coutinho P.M."/>
            <person name="Feau N."/>
            <person name="Field M."/>
            <person name="Frey P."/>
            <person name="Gelhaye E."/>
            <person name="Goldberg J."/>
            <person name="Grabherr M.G."/>
            <person name="Kodira C.D."/>
            <person name="Kohler A."/>
            <person name="Kuees U."/>
            <person name="Lindquist E.A."/>
            <person name="Lucas S.M."/>
            <person name="Mago R."/>
            <person name="Mauceli E."/>
            <person name="Morin E."/>
            <person name="Murat C."/>
            <person name="Pangilinan J.L."/>
            <person name="Park R."/>
            <person name="Pearson M."/>
            <person name="Quesneville H."/>
            <person name="Rouhier N."/>
            <person name="Sakthikumar S."/>
            <person name="Salamov A.A."/>
            <person name="Schmutz J."/>
            <person name="Selles B."/>
            <person name="Shapiro H."/>
            <person name="Tanguay P."/>
            <person name="Tuskan G.A."/>
            <person name="Henrissat B."/>
            <person name="Van de Peer Y."/>
            <person name="Rouze P."/>
            <person name="Ellis J.G."/>
            <person name="Dodds P.N."/>
            <person name="Schein J.E."/>
            <person name="Zhong S."/>
            <person name="Hamelin R.C."/>
            <person name="Grigoriev I.V."/>
            <person name="Szabo L.J."/>
            <person name="Martin F."/>
        </authorList>
    </citation>
    <scope>NUCLEOTIDE SEQUENCE [LARGE SCALE GENOMIC DNA]</scope>
    <source>
        <strain evidence="11">CRL 75-36-700-3 / race SCCL</strain>
    </source>
</reference>
<dbReference type="InterPro" id="IPR014001">
    <property type="entry name" value="Helicase_ATP-bd"/>
</dbReference>
<dbReference type="KEGG" id="pgr:PGTG_09433"/>
<dbReference type="InterPro" id="IPR011545">
    <property type="entry name" value="DEAD/DEAH_box_helicase_dom"/>
</dbReference>
<evidence type="ECO:0000259" key="9">
    <source>
        <dbReference type="PROSITE" id="PS51192"/>
    </source>
</evidence>
<dbReference type="EC" id="5.6.2.4" evidence="7"/>
<dbReference type="GO" id="GO:0009378">
    <property type="term" value="F:four-way junction helicase activity"/>
    <property type="evidence" value="ECO:0000318"/>
    <property type="project" value="GO_Central"/>
</dbReference>
<dbReference type="PANTHER" id="PTHR13710:SF105">
    <property type="entry name" value="ATP-DEPENDENT DNA HELICASE Q1"/>
    <property type="match status" value="1"/>
</dbReference>
<proteinExistence type="inferred from homology"/>
<dbReference type="AlphaFoldDB" id="E3KHE5"/>
<dbReference type="SMART" id="SM00490">
    <property type="entry name" value="HELICc"/>
    <property type="match status" value="1"/>
</dbReference>
<evidence type="ECO:0000256" key="8">
    <source>
        <dbReference type="SAM" id="MobiDB-lite"/>
    </source>
</evidence>
<name>E3KHE5_PUCGT</name>
<feature type="region of interest" description="Disordered" evidence="8">
    <location>
        <begin position="709"/>
        <end position="730"/>
    </location>
</feature>
<keyword evidence="2" id="KW-0547">Nucleotide-binding</keyword>
<dbReference type="STRING" id="418459.E3KHE5"/>
<dbReference type="EMBL" id="DS178287">
    <property type="protein sequence ID" value="EFP83720.1"/>
    <property type="molecule type" value="Genomic_DNA"/>
</dbReference>
<keyword evidence="3" id="KW-0067">ATP-binding</keyword>
<dbReference type="GO" id="GO:0005694">
    <property type="term" value="C:chromosome"/>
    <property type="evidence" value="ECO:0000318"/>
    <property type="project" value="GO_Central"/>
</dbReference>
<accession>E3KHE5</accession>
<dbReference type="GO" id="GO:0006260">
    <property type="term" value="P:DNA replication"/>
    <property type="evidence" value="ECO:0000318"/>
    <property type="project" value="GO_Central"/>
</dbReference>
<comment type="catalytic activity">
    <reaction evidence="6">
        <text>Couples ATP hydrolysis with the unwinding of duplex DNA by translocating in the 3'-5' direction.</text>
        <dbReference type="EC" id="5.6.2.4"/>
    </reaction>
</comment>
<feature type="region of interest" description="Disordered" evidence="8">
    <location>
        <begin position="655"/>
        <end position="691"/>
    </location>
</feature>
<dbReference type="Proteomes" id="UP000008783">
    <property type="component" value="Unassembled WGS sequence"/>
</dbReference>
<reference key="1">
    <citation type="submission" date="2007-01" db="EMBL/GenBank/DDBJ databases">
        <title>The Genome Sequence of Puccinia graminis f. sp. tritici Strain CRL 75-36-700-3.</title>
        <authorList>
            <consortium name="The Broad Institute Genome Sequencing Platform"/>
            <person name="Birren B."/>
            <person name="Lander E."/>
            <person name="Galagan J."/>
            <person name="Nusbaum C."/>
            <person name="Devon K."/>
            <person name="Cuomo C."/>
            <person name="Jaffe D."/>
            <person name="Butler J."/>
            <person name="Alvarez P."/>
            <person name="Gnerre S."/>
            <person name="Grabherr M."/>
            <person name="Mauceli E."/>
            <person name="Brockman W."/>
            <person name="Young S."/>
            <person name="LaButti K."/>
            <person name="Sykes S."/>
            <person name="DeCaprio D."/>
            <person name="Crawford M."/>
            <person name="Koehrsen M."/>
            <person name="Engels R."/>
            <person name="Montgomery P."/>
            <person name="Pearson M."/>
            <person name="Howarth C."/>
            <person name="Larson L."/>
            <person name="White J."/>
            <person name="Zeng Q."/>
            <person name="Kodira C."/>
            <person name="Yandava C."/>
            <person name="Alvarado L."/>
            <person name="O'Leary S."/>
            <person name="Szabo L."/>
            <person name="Dean R."/>
            <person name="Schein J."/>
        </authorList>
    </citation>
    <scope>NUCLEOTIDE SEQUENCE</scope>
    <source>
        <strain>CRL 75-36-700-3</strain>
    </source>
</reference>
<dbReference type="GO" id="GO:0043138">
    <property type="term" value="F:3'-5' DNA helicase activity"/>
    <property type="evidence" value="ECO:0000318"/>
    <property type="project" value="GO_Central"/>
</dbReference>
<dbReference type="SMART" id="SM00487">
    <property type="entry name" value="DEXDc"/>
    <property type="match status" value="1"/>
</dbReference>
<dbReference type="PROSITE" id="PS51192">
    <property type="entry name" value="HELICASE_ATP_BIND_1"/>
    <property type="match status" value="1"/>
</dbReference>
<dbReference type="GO" id="GO:0000724">
    <property type="term" value="P:double-strand break repair via homologous recombination"/>
    <property type="evidence" value="ECO:0000318"/>
    <property type="project" value="GO_Central"/>
</dbReference>
<dbReference type="GO" id="GO:0003677">
    <property type="term" value="F:DNA binding"/>
    <property type="evidence" value="ECO:0007669"/>
    <property type="project" value="UniProtKB-KW"/>
</dbReference>
<dbReference type="RefSeq" id="XP_003328139.1">
    <property type="nucleotide sequence ID" value="XM_003328091.1"/>
</dbReference>
<dbReference type="InterPro" id="IPR001650">
    <property type="entry name" value="Helicase_C-like"/>
</dbReference>
<dbReference type="GO" id="GO:0005524">
    <property type="term" value="F:ATP binding"/>
    <property type="evidence" value="ECO:0007669"/>
    <property type="project" value="UniProtKB-KW"/>
</dbReference>
<dbReference type="GeneID" id="10532407"/>
<evidence type="ECO:0000313" key="11">
    <source>
        <dbReference type="Proteomes" id="UP000008783"/>
    </source>
</evidence>
<keyword evidence="4" id="KW-0238">DNA-binding</keyword>
<dbReference type="OrthoDB" id="6086888at2759"/>
<dbReference type="Pfam" id="PF00271">
    <property type="entry name" value="Helicase_C"/>
    <property type="match status" value="1"/>
</dbReference>
<dbReference type="Pfam" id="PF00270">
    <property type="entry name" value="DEAD"/>
    <property type="match status" value="1"/>
</dbReference>
<evidence type="ECO:0000313" key="10">
    <source>
        <dbReference type="EMBL" id="EFP83720.1"/>
    </source>
</evidence>
<gene>
    <name evidence="10" type="ORF">PGTG_09433</name>
</gene>
<dbReference type="Gene3D" id="3.40.50.300">
    <property type="entry name" value="P-loop containing nucleotide triphosphate hydrolases"/>
    <property type="match status" value="2"/>
</dbReference>
<evidence type="ECO:0000256" key="6">
    <source>
        <dbReference type="ARBA" id="ARBA00034617"/>
    </source>
</evidence>
<dbReference type="HOGENOM" id="CLU_011478_1_1_1"/>
<dbReference type="VEuPathDB" id="FungiDB:PGTG_09433"/>
<evidence type="ECO:0000256" key="4">
    <source>
        <dbReference type="ARBA" id="ARBA00023125"/>
    </source>
</evidence>
<dbReference type="GO" id="GO:0005737">
    <property type="term" value="C:cytoplasm"/>
    <property type="evidence" value="ECO:0000318"/>
    <property type="project" value="GO_Central"/>
</dbReference>
<keyword evidence="5" id="KW-0413">Isomerase</keyword>
<dbReference type="OMA" id="NSEWAED"/>